<dbReference type="GeneID" id="24128976"/>
<name>A0A067CD23_SAPPC</name>
<dbReference type="Proteomes" id="UP000030745">
    <property type="component" value="Unassembled WGS sequence"/>
</dbReference>
<sequence length="230" mass="25930">MDRMPNDSTVGRRMMTDKADKPKTTRNAFIGFDQEVKYGLKVTVREANDAQQAMCLFCLHFGRQQAEGRTRKPLSTVKMYQPPFRLDNLAQHNLAHHRDRWAEYCALSYEQKRSYFPATAPSMVVPPPKRKPAASPTLCEPLRADQPVAESLTPPPPTSDDVHVAMADERLAMERSKHVMEVEMLRKTVELKKIEVISATMLARQTLADAGVARVEIDLVLPLPQFDAGT</sequence>
<accession>A0A067CD23</accession>
<reference evidence="2 3" key="1">
    <citation type="journal article" date="2013" name="PLoS Genet.">
        <title>Distinctive expansion of potential virulence genes in the genome of the oomycete fish pathogen Saprolegnia parasitica.</title>
        <authorList>
            <person name="Jiang R.H."/>
            <person name="de Bruijn I."/>
            <person name="Haas B.J."/>
            <person name="Belmonte R."/>
            <person name="Lobach L."/>
            <person name="Christie J."/>
            <person name="van den Ackerveken G."/>
            <person name="Bottin A."/>
            <person name="Bulone V."/>
            <person name="Diaz-Moreno S.M."/>
            <person name="Dumas B."/>
            <person name="Fan L."/>
            <person name="Gaulin E."/>
            <person name="Govers F."/>
            <person name="Grenville-Briggs L.J."/>
            <person name="Horner N.R."/>
            <person name="Levin J.Z."/>
            <person name="Mammella M."/>
            <person name="Meijer H.J."/>
            <person name="Morris P."/>
            <person name="Nusbaum C."/>
            <person name="Oome S."/>
            <person name="Phillips A.J."/>
            <person name="van Rooyen D."/>
            <person name="Rzeszutek E."/>
            <person name="Saraiva M."/>
            <person name="Secombes C.J."/>
            <person name="Seidl M.F."/>
            <person name="Snel B."/>
            <person name="Stassen J.H."/>
            <person name="Sykes S."/>
            <person name="Tripathy S."/>
            <person name="van den Berg H."/>
            <person name="Vega-Arreguin J.C."/>
            <person name="Wawra S."/>
            <person name="Young S.K."/>
            <person name="Zeng Q."/>
            <person name="Dieguez-Uribeondo J."/>
            <person name="Russ C."/>
            <person name="Tyler B.M."/>
            <person name="van West P."/>
        </authorList>
    </citation>
    <scope>NUCLEOTIDE SEQUENCE [LARGE SCALE GENOMIC DNA]</scope>
    <source>
        <strain evidence="2 3">CBS 223.65</strain>
    </source>
</reference>
<dbReference type="PANTHER" id="PTHR37067">
    <property type="entry name" value="PX DOMAIN-CONTAINING PROTEIN"/>
    <property type="match status" value="1"/>
</dbReference>
<protein>
    <submittedName>
        <fullName evidence="2">Uncharacterized protein</fullName>
    </submittedName>
</protein>
<feature type="region of interest" description="Disordered" evidence="1">
    <location>
        <begin position="1"/>
        <end position="22"/>
    </location>
</feature>
<organism evidence="2 3">
    <name type="scientific">Saprolegnia parasitica (strain CBS 223.65)</name>
    <dbReference type="NCBI Taxonomy" id="695850"/>
    <lineage>
        <taxon>Eukaryota</taxon>
        <taxon>Sar</taxon>
        <taxon>Stramenopiles</taxon>
        <taxon>Oomycota</taxon>
        <taxon>Saprolegniomycetes</taxon>
        <taxon>Saprolegniales</taxon>
        <taxon>Saprolegniaceae</taxon>
        <taxon>Saprolegnia</taxon>
    </lineage>
</organism>
<evidence type="ECO:0000313" key="3">
    <source>
        <dbReference type="Proteomes" id="UP000030745"/>
    </source>
</evidence>
<dbReference type="OrthoDB" id="59953at2759"/>
<gene>
    <name evidence="2" type="ORF">SPRG_06641</name>
</gene>
<dbReference type="STRING" id="695850.A0A067CD23"/>
<dbReference type="OMA" id="FDHEVKY"/>
<keyword evidence="3" id="KW-1185">Reference proteome</keyword>
<dbReference type="PANTHER" id="PTHR37067:SF3">
    <property type="entry name" value="PX DOMAIN-CONTAINING PROTEIN"/>
    <property type="match status" value="1"/>
</dbReference>
<proteinExistence type="predicted"/>
<dbReference type="EMBL" id="KK583211">
    <property type="protein sequence ID" value="KDO28403.1"/>
    <property type="molecule type" value="Genomic_DNA"/>
</dbReference>
<dbReference type="AlphaFoldDB" id="A0A067CD23"/>
<dbReference type="VEuPathDB" id="FungiDB:SPRG_06641"/>
<dbReference type="RefSeq" id="XP_012200845.1">
    <property type="nucleotide sequence ID" value="XM_012345455.1"/>
</dbReference>
<dbReference type="KEGG" id="spar:SPRG_06641"/>
<evidence type="ECO:0000313" key="2">
    <source>
        <dbReference type="EMBL" id="KDO28403.1"/>
    </source>
</evidence>
<evidence type="ECO:0000256" key="1">
    <source>
        <dbReference type="SAM" id="MobiDB-lite"/>
    </source>
</evidence>